<feature type="transmembrane region" description="Helical" evidence="8">
    <location>
        <begin position="80"/>
        <end position="98"/>
    </location>
</feature>
<keyword evidence="6 8" id="KW-1133">Transmembrane helix</keyword>
<feature type="transmembrane region" description="Helical" evidence="8">
    <location>
        <begin position="200"/>
        <end position="217"/>
    </location>
</feature>
<dbReference type="Pfam" id="PF01925">
    <property type="entry name" value="TauE"/>
    <property type="match status" value="1"/>
</dbReference>
<proteinExistence type="inferred from homology"/>
<keyword evidence="7 8" id="KW-0472">Membrane</keyword>
<keyword evidence="5 8" id="KW-0812">Transmembrane</keyword>
<evidence type="ECO:0000256" key="7">
    <source>
        <dbReference type="ARBA" id="ARBA00023136"/>
    </source>
</evidence>
<gene>
    <name evidence="9" type="ORF">GCM10011505_44080</name>
</gene>
<dbReference type="RefSeq" id="WP_229708484.1">
    <property type="nucleotide sequence ID" value="NZ_BMDZ01000078.1"/>
</dbReference>
<feature type="transmembrane region" description="Helical" evidence="8">
    <location>
        <begin position="169"/>
        <end position="188"/>
    </location>
</feature>
<dbReference type="InterPro" id="IPR052017">
    <property type="entry name" value="TSUP"/>
</dbReference>
<evidence type="ECO:0000256" key="4">
    <source>
        <dbReference type="ARBA" id="ARBA00022475"/>
    </source>
</evidence>
<evidence type="ECO:0000256" key="1">
    <source>
        <dbReference type="ARBA" id="ARBA00004651"/>
    </source>
</evidence>
<organism evidence="9 10">
    <name type="scientific">Tistrella bauzanensis</name>
    <dbReference type="NCBI Taxonomy" id="657419"/>
    <lineage>
        <taxon>Bacteria</taxon>
        <taxon>Pseudomonadati</taxon>
        <taxon>Pseudomonadota</taxon>
        <taxon>Alphaproteobacteria</taxon>
        <taxon>Geminicoccales</taxon>
        <taxon>Geminicoccaceae</taxon>
        <taxon>Tistrella</taxon>
    </lineage>
</organism>
<evidence type="ECO:0000256" key="2">
    <source>
        <dbReference type="ARBA" id="ARBA00009142"/>
    </source>
</evidence>
<comment type="caution">
    <text evidence="9">The sequence shown here is derived from an EMBL/GenBank/DDBJ whole genome shotgun (WGS) entry which is preliminary data.</text>
</comment>
<keyword evidence="4 8" id="KW-1003">Cell membrane</keyword>
<dbReference type="EMBL" id="BMDZ01000078">
    <property type="protein sequence ID" value="GGB58380.1"/>
    <property type="molecule type" value="Genomic_DNA"/>
</dbReference>
<evidence type="ECO:0000256" key="8">
    <source>
        <dbReference type="RuleBase" id="RU363041"/>
    </source>
</evidence>
<feature type="transmembrane region" description="Helical" evidence="8">
    <location>
        <begin position="229"/>
        <end position="247"/>
    </location>
</feature>
<keyword evidence="3" id="KW-0813">Transport</keyword>
<comment type="similarity">
    <text evidence="2 8">Belongs to the 4-toluene sulfonate uptake permease (TSUP) (TC 2.A.102) family.</text>
</comment>
<feature type="transmembrane region" description="Helical" evidence="8">
    <location>
        <begin position="104"/>
        <end position="125"/>
    </location>
</feature>
<evidence type="ECO:0000256" key="6">
    <source>
        <dbReference type="ARBA" id="ARBA00022989"/>
    </source>
</evidence>
<dbReference type="Proteomes" id="UP000603352">
    <property type="component" value="Unassembled WGS sequence"/>
</dbReference>
<dbReference type="PANTHER" id="PTHR30269">
    <property type="entry name" value="TRANSMEMBRANE PROTEIN YFCA"/>
    <property type="match status" value="1"/>
</dbReference>
<evidence type="ECO:0000313" key="10">
    <source>
        <dbReference type="Proteomes" id="UP000603352"/>
    </source>
</evidence>
<dbReference type="InterPro" id="IPR002781">
    <property type="entry name" value="TM_pro_TauE-like"/>
</dbReference>
<comment type="subcellular location">
    <subcellularLocation>
        <location evidence="1 8">Cell membrane</location>
        <topology evidence="1 8">Multi-pass membrane protein</topology>
    </subcellularLocation>
</comment>
<evidence type="ECO:0000313" key="9">
    <source>
        <dbReference type="EMBL" id="GGB58380.1"/>
    </source>
</evidence>
<evidence type="ECO:0000256" key="3">
    <source>
        <dbReference type="ARBA" id="ARBA00022448"/>
    </source>
</evidence>
<reference evidence="10" key="1">
    <citation type="journal article" date="2019" name="Int. J. Syst. Evol. Microbiol.">
        <title>The Global Catalogue of Microorganisms (GCM) 10K type strain sequencing project: providing services to taxonomists for standard genome sequencing and annotation.</title>
        <authorList>
            <consortium name="The Broad Institute Genomics Platform"/>
            <consortium name="The Broad Institute Genome Sequencing Center for Infectious Disease"/>
            <person name="Wu L."/>
            <person name="Ma J."/>
        </authorList>
    </citation>
    <scope>NUCLEOTIDE SEQUENCE [LARGE SCALE GENOMIC DNA]</scope>
    <source>
        <strain evidence="10">CGMCC 1.10188</strain>
    </source>
</reference>
<accession>A0ABQ1J2N2</accession>
<feature type="transmembrane region" description="Helical" evidence="8">
    <location>
        <begin position="137"/>
        <end position="163"/>
    </location>
</feature>
<sequence length="248" mass="25497">MMPTDLDPATLAAVAGAFLLAGTVKGVVGFGMPTVSLAVLAGIVGLPQAMALLLVPSLVTNVQQALTGGQFQPLIRRLGPLLLVTIPCIWAGVWFLSVSDPAGLARLLGLVVTAYGVSGLAGLTLKAPARIEPWASPLIGAVNGLLTGLTGSFVVPGVAWLQALGLDRIGLVQAMGMLFSVSTLALAVAMSSRSLLPAELGLVSALAVVPAVGGMALGMRLRRHLPERHFRRVFFGALVLLGLRLMLS</sequence>
<keyword evidence="10" id="KW-1185">Reference proteome</keyword>
<protein>
    <recommendedName>
        <fullName evidence="8">Probable membrane transporter protein</fullName>
    </recommendedName>
</protein>
<name>A0ABQ1J2N2_9PROT</name>
<evidence type="ECO:0000256" key="5">
    <source>
        <dbReference type="ARBA" id="ARBA00022692"/>
    </source>
</evidence>
<feature type="transmembrane region" description="Helical" evidence="8">
    <location>
        <begin position="36"/>
        <end position="59"/>
    </location>
</feature>
<dbReference type="PANTHER" id="PTHR30269:SF32">
    <property type="entry name" value="MEMBRANE TRANSPORTER PROTEIN-RELATED"/>
    <property type="match status" value="1"/>
</dbReference>